<comment type="caution">
    <text evidence="4">The sequence shown here is derived from an EMBL/GenBank/DDBJ whole genome shotgun (WGS) entry which is preliminary data.</text>
</comment>
<dbReference type="InterPro" id="IPR036291">
    <property type="entry name" value="NAD(P)-bd_dom_sf"/>
</dbReference>
<dbReference type="Gene3D" id="3.40.50.720">
    <property type="entry name" value="NAD(P)-binding Rossmann-like Domain"/>
    <property type="match status" value="1"/>
</dbReference>
<evidence type="ECO:0000313" key="4">
    <source>
        <dbReference type="EMBL" id="KAK8087661.1"/>
    </source>
</evidence>
<evidence type="ECO:0000259" key="3">
    <source>
        <dbReference type="Pfam" id="PF05368"/>
    </source>
</evidence>
<dbReference type="RefSeq" id="XP_066670555.1">
    <property type="nucleotide sequence ID" value="XM_066806937.1"/>
</dbReference>
<dbReference type="Proteomes" id="UP001433268">
    <property type="component" value="Unassembled WGS sequence"/>
</dbReference>
<dbReference type="InterPro" id="IPR008030">
    <property type="entry name" value="NmrA-like"/>
</dbReference>
<comment type="similarity">
    <text evidence="1">Belongs to the NmrA-type oxidoreductase family.</text>
</comment>
<dbReference type="PANTHER" id="PTHR42748">
    <property type="entry name" value="NITROGEN METABOLITE REPRESSION PROTEIN NMRA FAMILY MEMBER"/>
    <property type="match status" value="1"/>
</dbReference>
<dbReference type="EMBL" id="JAQQWN010000004">
    <property type="protein sequence ID" value="KAK8087661.1"/>
    <property type="molecule type" value="Genomic_DNA"/>
</dbReference>
<dbReference type="SUPFAM" id="SSF51735">
    <property type="entry name" value="NAD(P)-binding Rossmann-fold domains"/>
    <property type="match status" value="1"/>
</dbReference>
<evidence type="ECO:0000256" key="2">
    <source>
        <dbReference type="ARBA" id="ARBA00022857"/>
    </source>
</evidence>
<evidence type="ECO:0000256" key="1">
    <source>
        <dbReference type="ARBA" id="ARBA00006328"/>
    </source>
</evidence>
<gene>
    <name evidence="4" type="ORF">PG997_002622</name>
</gene>
<keyword evidence="5" id="KW-1185">Reference proteome</keyword>
<protein>
    <recommendedName>
        <fullName evidence="3">NmrA-like domain-containing protein</fullName>
    </recommendedName>
</protein>
<feature type="domain" description="NmrA-like" evidence="3">
    <location>
        <begin position="4"/>
        <end position="254"/>
    </location>
</feature>
<dbReference type="InterPro" id="IPR051164">
    <property type="entry name" value="NmrA-like_oxidored"/>
</dbReference>
<dbReference type="GeneID" id="92039997"/>
<organism evidence="4 5">
    <name type="scientific">Apiospora hydei</name>
    <dbReference type="NCBI Taxonomy" id="1337664"/>
    <lineage>
        <taxon>Eukaryota</taxon>
        <taxon>Fungi</taxon>
        <taxon>Dikarya</taxon>
        <taxon>Ascomycota</taxon>
        <taxon>Pezizomycotina</taxon>
        <taxon>Sordariomycetes</taxon>
        <taxon>Xylariomycetidae</taxon>
        <taxon>Amphisphaeriales</taxon>
        <taxon>Apiosporaceae</taxon>
        <taxon>Apiospora</taxon>
    </lineage>
</organism>
<name>A0ABR1WWZ3_9PEZI</name>
<keyword evidence="2" id="KW-0521">NADP</keyword>
<reference evidence="4 5" key="1">
    <citation type="submission" date="2023-01" db="EMBL/GenBank/DDBJ databases">
        <title>Analysis of 21 Apiospora genomes using comparative genomics revels a genus with tremendous synthesis potential of carbohydrate active enzymes and secondary metabolites.</title>
        <authorList>
            <person name="Sorensen T."/>
        </authorList>
    </citation>
    <scope>NUCLEOTIDE SEQUENCE [LARGE SCALE GENOMIC DNA]</scope>
    <source>
        <strain evidence="4 5">CBS 114990</strain>
    </source>
</reference>
<sequence>MAPTFLVVGATGNTGRSTVATLSQILKQEGSNSPFAGHRILALTRSAQGAAAKHLATLPGVEVLEFNWATVTEAWLRDHEVVRAFVASAVDPAQFSVESAFLLAALRAGVEYVVRISTTAGNVRPDCDAYYARTHWAIEAMLSTPAFEPLKWTSLQPNAFSTLAFFTAGMFVKKYRETGGKQDEPLRLIADPDAPIGIIDADDIGPIAARLLLHADPAAHERRRYAVNGPEDVTGRQMVAMVERAIGAPVRAVSYKDMSYVEGMAAAADEGHRTLILSIRHAMEVLWRGEAAASTTSREVLEVAAPRTTPGASWEKVLKSLD</sequence>
<dbReference type="PANTHER" id="PTHR42748:SF31">
    <property type="entry name" value="NMRA-LIKE DOMAIN-CONTAINING PROTEIN-RELATED"/>
    <property type="match status" value="1"/>
</dbReference>
<evidence type="ECO:0000313" key="5">
    <source>
        <dbReference type="Proteomes" id="UP001433268"/>
    </source>
</evidence>
<proteinExistence type="inferred from homology"/>
<accession>A0ABR1WWZ3</accession>
<dbReference type="Pfam" id="PF05368">
    <property type="entry name" value="NmrA"/>
    <property type="match status" value="1"/>
</dbReference>